<feature type="region of interest" description="Disordered" evidence="1">
    <location>
        <begin position="408"/>
        <end position="445"/>
    </location>
</feature>
<evidence type="ECO:0000256" key="1">
    <source>
        <dbReference type="SAM" id="MobiDB-lite"/>
    </source>
</evidence>
<feature type="region of interest" description="Disordered" evidence="1">
    <location>
        <begin position="104"/>
        <end position="141"/>
    </location>
</feature>
<reference evidence="4" key="1">
    <citation type="submission" date="2025-08" db="UniProtKB">
        <authorList>
            <consortium name="RefSeq"/>
        </authorList>
    </citation>
    <scope>IDENTIFICATION</scope>
    <source>
        <strain evidence="4">15112-1751.03</strain>
        <tissue evidence="4">Whole Adult</tissue>
    </source>
</reference>
<protein>
    <submittedName>
        <fullName evidence="4">Uncharacterized protein ZK546.14</fullName>
    </submittedName>
</protein>
<evidence type="ECO:0000313" key="3">
    <source>
        <dbReference type="Proteomes" id="UP000515160"/>
    </source>
</evidence>
<dbReference type="AlphaFoldDB" id="A0A6P8XJ60"/>
<feature type="compositionally biased region" description="Low complexity" evidence="1">
    <location>
        <begin position="104"/>
        <end position="123"/>
    </location>
</feature>
<feature type="region of interest" description="Disordered" evidence="1">
    <location>
        <begin position="267"/>
        <end position="387"/>
    </location>
</feature>
<feature type="compositionally biased region" description="Low complexity" evidence="1">
    <location>
        <begin position="354"/>
        <end position="367"/>
    </location>
</feature>
<feature type="compositionally biased region" description="Acidic residues" evidence="1">
    <location>
        <begin position="291"/>
        <end position="330"/>
    </location>
</feature>
<dbReference type="InterPro" id="IPR031941">
    <property type="entry name" value="DUF4773"/>
</dbReference>
<feature type="chain" id="PRO_5043915951" evidence="2">
    <location>
        <begin position="23"/>
        <end position="464"/>
    </location>
</feature>
<evidence type="ECO:0000313" key="4">
    <source>
        <dbReference type="RefSeq" id="XP_034112805.1"/>
    </source>
</evidence>
<dbReference type="PANTHER" id="PTHR36299:SF3">
    <property type="entry name" value="FI03431P"/>
    <property type="match status" value="1"/>
</dbReference>
<dbReference type="OrthoDB" id="5952164at2759"/>
<dbReference type="RefSeq" id="XP_034112805.1">
    <property type="nucleotide sequence ID" value="XM_034256914.2"/>
</dbReference>
<feature type="signal peptide" evidence="2">
    <location>
        <begin position="1"/>
        <end position="22"/>
    </location>
</feature>
<feature type="region of interest" description="Disordered" evidence="1">
    <location>
        <begin position="36"/>
        <end position="59"/>
    </location>
</feature>
<gene>
    <name evidence="4" type="primary">LOC117573613</name>
</gene>
<evidence type="ECO:0000256" key="2">
    <source>
        <dbReference type="SAM" id="SignalP"/>
    </source>
</evidence>
<dbReference type="Proteomes" id="UP000515160">
    <property type="component" value="Chromosome X"/>
</dbReference>
<organism evidence="3 4">
    <name type="scientific">Drosophila albomicans</name>
    <name type="common">Fruit fly</name>
    <dbReference type="NCBI Taxonomy" id="7291"/>
    <lineage>
        <taxon>Eukaryota</taxon>
        <taxon>Metazoa</taxon>
        <taxon>Ecdysozoa</taxon>
        <taxon>Arthropoda</taxon>
        <taxon>Hexapoda</taxon>
        <taxon>Insecta</taxon>
        <taxon>Pterygota</taxon>
        <taxon>Neoptera</taxon>
        <taxon>Endopterygota</taxon>
        <taxon>Diptera</taxon>
        <taxon>Brachycera</taxon>
        <taxon>Muscomorpha</taxon>
        <taxon>Ephydroidea</taxon>
        <taxon>Drosophilidae</taxon>
        <taxon>Drosophila</taxon>
    </lineage>
</organism>
<name>A0A6P8XJ60_DROAB</name>
<feature type="compositionally biased region" description="Basic and acidic residues" evidence="1">
    <location>
        <begin position="369"/>
        <end position="385"/>
    </location>
</feature>
<sequence length="464" mass="48647">MSNSITRSLLVLLLASAVLIEAKTVHRRTDKISENFKQLDLPPEEIDPNVAPPDSSAPIADAQDALDTAATPVTSAPAAPAAAAVAAVDETLNEIASEDTVPAAAAAAAEATPAETTAVATAKPKPKPTKSPKPQDEDKNPISRYCKCTESHCDCCRKFGLPLLPSGPGCAKIAYLGNDEMSVSLKFGQITLASRRISSKRARPICVSMPGGYNKFCGRVYGLSQAKENFKACLAFELRAEDEVEAQLPISCFKFGAEGLRVAEAEPLPTKVKAPQDEDDDDDIFGFGAGGDDDEDDEDDYDDAEEPSAEDDDAEDYTEDDDTEAPEDADYGGFSLGGLLDELDDDEDEKPAKKPVAAAAAAPATVADQTREHVETDVMQSKDESGTVAAAADSVVAAEEAAVSAVTAAPAAAAEATGTTTTGSKKKSKKAKKNKKKKKAASVASEAEGDFAYELLNGILDFFN</sequence>
<accession>A0A6P8XJ60</accession>
<feature type="compositionally biased region" description="Low complexity" evidence="1">
    <location>
        <begin position="408"/>
        <end position="423"/>
    </location>
</feature>
<keyword evidence="2" id="KW-0732">Signal</keyword>
<keyword evidence="3" id="KW-1185">Reference proteome</keyword>
<proteinExistence type="predicted"/>
<feature type="compositionally biased region" description="Basic residues" evidence="1">
    <location>
        <begin position="424"/>
        <end position="440"/>
    </location>
</feature>
<dbReference type="PANTHER" id="PTHR36299">
    <property type="entry name" value="AGAP008005-PA"/>
    <property type="match status" value="1"/>
</dbReference>
<dbReference type="GeneID" id="117573613"/>
<dbReference type="Pfam" id="PF15998">
    <property type="entry name" value="DUF4773"/>
    <property type="match status" value="1"/>
</dbReference>